<dbReference type="InterPro" id="IPR001347">
    <property type="entry name" value="SIS_dom"/>
</dbReference>
<protein>
    <recommendedName>
        <fullName evidence="1">SIS domain-containing protein</fullName>
    </recommendedName>
</protein>
<accession>A0A2U3L5N8</accession>
<dbReference type="GO" id="GO:0097367">
    <property type="term" value="F:carbohydrate derivative binding"/>
    <property type="evidence" value="ECO:0007669"/>
    <property type="project" value="InterPro"/>
</dbReference>
<dbReference type="Gene3D" id="3.40.50.10490">
    <property type="entry name" value="Glucose-6-phosphate isomerase like protein, domain 1"/>
    <property type="match status" value="1"/>
</dbReference>
<dbReference type="SUPFAM" id="SSF53697">
    <property type="entry name" value="SIS domain"/>
    <property type="match status" value="1"/>
</dbReference>
<dbReference type="NCBIfam" id="NF002805">
    <property type="entry name" value="PRK02947.1"/>
    <property type="match status" value="1"/>
</dbReference>
<dbReference type="PROSITE" id="PS51464">
    <property type="entry name" value="SIS"/>
    <property type="match status" value="1"/>
</dbReference>
<dbReference type="GO" id="GO:1901135">
    <property type="term" value="P:carbohydrate derivative metabolic process"/>
    <property type="evidence" value="ECO:0007669"/>
    <property type="project" value="InterPro"/>
</dbReference>
<organism evidence="2 3">
    <name type="scientific">Candidatus Sulfotelmatobacter kueseliae</name>
    <dbReference type="NCBI Taxonomy" id="2042962"/>
    <lineage>
        <taxon>Bacteria</taxon>
        <taxon>Pseudomonadati</taxon>
        <taxon>Acidobacteriota</taxon>
        <taxon>Terriglobia</taxon>
        <taxon>Terriglobales</taxon>
        <taxon>Candidatus Korobacteraceae</taxon>
        <taxon>Candidatus Sulfotelmatobacter</taxon>
    </lineage>
</organism>
<dbReference type="OrthoDB" id="9805185at2"/>
<name>A0A2U3L5N8_9BACT</name>
<evidence type="ECO:0000313" key="3">
    <source>
        <dbReference type="Proteomes" id="UP000238701"/>
    </source>
</evidence>
<dbReference type="AlphaFoldDB" id="A0A2U3L5N8"/>
<sequence>MSAQQYLDRISEIISTIRTTQNEKLKAAGEVFAASISNGGRVYLFGSGHSVIPVLDIFPRYGSFVGFHPIYDPRLMWFNIVGPGGARELLWLERQEGYARVILASYELQSRDSILIFSHGGLNAAPIEMALAAREKGLKVVSVSSHQNYRQAKPTHSSKKQLADVSDIAIDNCVPPEDALVAAEGIAEKFAAGSTVAAVSIAMALVAETAMRLVQSGKRPSTFVSPNVGLPPDHNEQVFQEYTRTLSRRNS</sequence>
<dbReference type="Pfam" id="PF13580">
    <property type="entry name" value="SIS_2"/>
    <property type="match status" value="1"/>
</dbReference>
<dbReference type="Proteomes" id="UP000238701">
    <property type="component" value="Unassembled WGS sequence"/>
</dbReference>
<evidence type="ECO:0000259" key="1">
    <source>
        <dbReference type="PROSITE" id="PS51464"/>
    </source>
</evidence>
<gene>
    <name evidence="2" type="ORF">SBA1_720013</name>
</gene>
<feature type="domain" description="SIS" evidence="1">
    <location>
        <begin position="32"/>
        <end position="218"/>
    </location>
</feature>
<evidence type="ECO:0000313" key="2">
    <source>
        <dbReference type="EMBL" id="SPF47222.1"/>
    </source>
</evidence>
<reference evidence="3" key="1">
    <citation type="submission" date="2018-02" db="EMBL/GenBank/DDBJ databases">
        <authorList>
            <person name="Hausmann B."/>
        </authorList>
    </citation>
    <scope>NUCLEOTIDE SEQUENCE [LARGE SCALE GENOMIC DNA]</scope>
    <source>
        <strain evidence="3">Peat soil MAG SbA1</strain>
    </source>
</reference>
<dbReference type="InterPro" id="IPR046348">
    <property type="entry name" value="SIS_dom_sf"/>
</dbReference>
<dbReference type="EMBL" id="OMOD01000169">
    <property type="protein sequence ID" value="SPF47222.1"/>
    <property type="molecule type" value="Genomic_DNA"/>
</dbReference>
<proteinExistence type="predicted"/>